<keyword evidence="4 7" id="KW-1133">Transmembrane helix</keyword>
<evidence type="ECO:0000256" key="7">
    <source>
        <dbReference type="SAM" id="Phobius"/>
    </source>
</evidence>
<feature type="transmembrane region" description="Helical" evidence="7">
    <location>
        <begin position="287"/>
        <end position="311"/>
    </location>
</feature>
<dbReference type="Pfam" id="PF12704">
    <property type="entry name" value="MacB_PCD"/>
    <property type="match status" value="1"/>
</dbReference>
<evidence type="ECO:0000313" key="10">
    <source>
        <dbReference type="EMBL" id="QIM17921.1"/>
    </source>
</evidence>
<evidence type="ECO:0000256" key="6">
    <source>
        <dbReference type="ARBA" id="ARBA00038076"/>
    </source>
</evidence>
<comment type="subcellular location">
    <subcellularLocation>
        <location evidence="1">Cell membrane</location>
        <topology evidence="1">Multi-pass membrane protein</topology>
    </subcellularLocation>
</comment>
<keyword evidence="11" id="KW-1185">Reference proteome</keyword>
<feature type="domain" description="MacB-like periplasmic core" evidence="9">
    <location>
        <begin position="21"/>
        <end position="261"/>
    </location>
</feature>
<organism evidence="10 11">
    <name type="scientific">Leucobacter coleopterorum</name>
    <dbReference type="NCBI Taxonomy" id="2714933"/>
    <lineage>
        <taxon>Bacteria</taxon>
        <taxon>Bacillati</taxon>
        <taxon>Actinomycetota</taxon>
        <taxon>Actinomycetes</taxon>
        <taxon>Micrococcales</taxon>
        <taxon>Microbacteriaceae</taxon>
        <taxon>Leucobacter</taxon>
    </lineage>
</organism>
<protein>
    <submittedName>
        <fullName evidence="10">ABC transporter permease</fullName>
    </submittedName>
</protein>
<dbReference type="InterPro" id="IPR050250">
    <property type="entry name" value="Macrolide_Exporter_MacB"/>
</dbReference>
<accession>A0ABX6JUF4</accession>
<dbReference type="PANTHER" id="PTHR30572">
    <property type="entry name" value="MEMBRANE COMPONENT OF TRANSPORTER-RELATED"/>
    <property type="match status" value="1"/>
</dbReference>
<evidence type="ECO:0000256" key="4">
    <source>
        <dbReference type="ARBA" id="ARBA00022989"/>
    </source>
</evidence>
<dbReference type="PANTHER" id="PTHR30572:SF4">
    <property type="entry name" value="ABC TRANSPORTER PERMEASE YTRF"/>
    <property type="match status" value="1"/>
</dbReference>
<name>A0ABX6JUF4_9MICO</name>
<evidence type="ECO:0000256" key="1">
    <source>
        <dbReference type="ARBA" id="ARBA00004651"/>
    </source>
</evidence>
<gene>
    <name evidence="10" type="ORF">G7066_03055</name>
</gene>
<keyword evidence="2" id="KW-1003">Cell membrane</keyword>
<evidence type="ECO:0000256" key="2">
    <source>
        <dbReference type="ARBA" id="ARBA00022475"/>
    </source>
</evidence>
<dbReference type="EMBL" id="CP049933">
    <property type="protein sequence ID" value="QIM17921.1"/>
    <property type="molecule type" value="Genomic_DNA"/>
</dbReference>
<reference evidence="10 11" key="1">
    <citation type="submission" date="2020-03" db="EMBL/GenBank/DDBJ databases">
        <title>Leucobacter sp. nov., isolated from beetles.</title>
        <authorList>
            <person name="Hyun D.-W."/>
            <person name="Bae J.-W."/>
        </authorList>
    </citation>
    <scope>NUCLEOTIDE SEQUENCE [LARGE SCALE GENOMIC DNA]</scope>
    <source>
        <strain evidence="10 11">HDW9A</strain>
    </source>
</reference>
<feature type="transmembrane region" description="Helical" evidence="7">
    <location>
        <begin position="21"/>
        <end position="49"/>
    </location>
</feature>
<dbReference type="Pfam" id="PF02687">
    <property type="entry name" value="FtsX"/>
    <property type="match status" value="1"/>
</dbReference>
<comment type="similarity">
    <text evidence="6">Belongs to the ABC-4 integral membrane protein family.</text>
</comment>
<evidence type="ECO:0000259" key="9">
    <source>
        <dbReference type="Pfam" id="PF12704"/>
    </source>
</evidence>
<keyword evidence="3 7" id="KW-0812">Transmembrane</keyword>
<evidence type="ECO:0000256" key="3">
    <source>
        <dbReference type="ARBA" id="ARBA00022692"/>
    </source>
</evidence>
<dbReference type="InterPro" id="IPR025857">
    <property type="entry name" value="MacB_PCD"/>
</dbReference>
<proteinExistence type="inferred from homology"/>
<dbReference type="InterPro" id="IPR003838">
    <property type="entry name" value="ABC3_permease_C"/>
</dbReference>
<evidence type="ECO:0000259" key="8">
    <source>
        <dbReference type="Pfam" id="PF02687"/>
    </source>
</evidence>
<keyword evidence="5 7" id="KW-0472">Membrane</keyword>
<evidence type="ECO:0000256" key="5">
    <source>
        <dbReference type="ARBA" id="ARBA00023136"/>
    </source>
</evidence>
<dbReference type="Proteomes" id="UP000503441">
    <property type="component" value="Chromosome"/>
</dbReference>
<feature type="domain" description="ABC3 transporter permease C-terminal" evidence="8">
    <location>
        <begin position="289"/>
        <end position="347"/>
    </location>
</feature>
<sequence length="369" mass="39038">MRFSDVLDMASSGMWRNKTRSILTIVAIFVAAFTITLTTAIGAGVSAYLDKQISGFGSPNLVQVMGATPDSSDGPAVYDPSAQTNFGQTSSALTQQDIDAITEIKNVKSVTPFESSAPDYIQSDGDKFVLSAQRLAPGQKVDVVAGKAPADGADPEIIVSPQYVKALGFDSDEDAVGAKVTLGVSDPLQATQEVEATISGVMNESLLSAGRLWVNDTLQSKVTGIAQEGLPASVTDSYFAVTLYTVDTDPETMAQVKADLKDMGFEGQTLEDLSGVASQIFDAITTVLMVFGVIALLAASLGVINTLYMSVQDRTKEIGLMKASGLSSGRVFSIFSFEAMLLGLWGVSWVSSRRGAWVRPLTKSQRIPS</sequence>
<evidence type="ECO:0000313" key="11">
    <source>
        <dbReference type="Proteomes" id="UP000503441"/>
    </source>
</evidence>
<feature type="transmembrane region" description="Helical" evidence="7">
    <location>
        <begin position="331"/>
        <end position="351"/>
    </location>
</feature>